<accession>A0AAV7WH21</accession>
<feature type="region of interest" description="Disordered" evidence="1">
    <location>
        <begin position="32"/>
        <end position="87"/>
    </location>
</feature>
<proteinExistence type="predicted"/>
<feature type="compositionally biased region" description="Basic residues" evidence="1">
    <location>
        <begin position="60"/>
        <end position="80"/>
    </location>
</feature>
<keyword evidence="3" id="KW-1185">Reference proteome</keyword>
<sequence length="87" mass="10132">MDVHHPLNQDVADEAQRTPWRLEEYTVYVETEEGKEHPVFSDPSVEEGNAPSVSQQRLHGPGRRASLARRARFQKPRRWRSIQLRGT</sequence>
<dbReference type="Proteomes" id="UP001066276">
    <property type="component" value="Chromosome 1_2"/>
</dbReference>
<protein>
    <submittedName>
        <fullName evidence="2">Uncharacterized protein</fullName>
    </submittedName>
</protein>
<dbReference type="AlphaFoldDB" id="A0AAV7WH21"/>
<dbReference type="EMBL" id="JANPWB010000002">
    <property type="protein sequence ID" value="KAJ1212097.1"/>
    <property type="molecule type" value="Genomic_DNA"/>
</dbReference>
<comment type="caution">
    <text evidence="2">The sequence shown here is derived from an EMBL/GenBank/DDBJ whole genome shotgun (WGS) entry which is preliminary data.</text>
</comment>
<reference evidence="2" key="1">
    <citation type="journal article" date="2022" name="bioRxiv">
        <title>Sequencing and chromosome-scale assembly of the giantPleurodeles waltlgenome.</title>
        <authorList>
            <person name="Brown T."/>
            <person name="Elewa A."/>
            <person name="Iarovenko S."/>
            <person name="Subramanian E."/>
            <person name="Araus A.J."/>
            <person name="Petzold A."/>
            <person name="Susuki M."/>
            <person name="Suzuki K.-i.T."/>
            <person name="Hayashi T."/>
            <person name="Toyoda A."/>
            <person name="Oliveira C."/>
            <person name="Osipova E."/>
            <person name="Leigh N.D."/>
            <person name="Simon A."/>
            <person name="Yun M.H."/>
        </authorList>
    </citation>
    <scope>NUCLEOTIDE SEQUENCE</scope>
    <source>
        <strain evidence="2">20211129_DDA</strain>
        <tissue evidence="2">Liver</tissue>
    </source>
</reference>
<evidence type="ECO:0000313" key="3">
    <source>
        <dbReference type="Proteomes" id="UP001066276"/>
    </source>
</evidence>
<gene>
    <name evidence="2" type="ORF">NDU88_007440</name>
</gene>
<organism evidence="2 3">
    <name type="scientific">Pleurodeles waltl</name>
    <name type="common">Iberian ribbed newt</name>
    <dbReference type="NCBI Taxonomy" id="8319"/>
    <lineage>
        <taxon>Eukaryota</taxon>
        <taxon>Metazoa</taxon>
        <taxon>Chordata</taxon>
        <taxon>Craniata</taxon>
        <taxon>Vertebrata</taxon>
        <taxon>Euteleostomi</taxon>
        <taxon>Amphibia</taxon>
        <taxon>Batrachia</taxon>
        <taxon>Caudata</taxon>
        <taxon>Salamandroidea</taxon>
        <taxon>Salamandridae</taxon>
        <taxon>Pleurodelinae</taxon>
        <taxon>Pleurodeles</taxon>
    </lineage>
</organism>
<evidence type="ECO:0000313" key="2">
    <source>
        <dbReference type="EMBL" id="KAJ1212097.1"/>
    </source>
</evidence>
<name>A0AAV7WH21_PLEWA</name>
<evidence type="ECO:0000256" key="1">
    <source>
        <dbReference type="SAM" id="MobiDB-lite"/>
    </source>
</evidence>